<dbReference type="SUPFAM" id="SSF51556">
    <property type="entry name" value="Metallo-dependent hydrolases"/>
    <property type="match status" value="1"/>
</dbReference>
<feature type="binding site" evidence="5">
    <location>
        <position position="178"/>
    </location>
    <ligand>
        <name>a divalent metal cation</name>
        <dbReference type="ChEBI" id="CHEBI:60240"/>
        <label>2</label>
    </ligand>
</feature>
<evidence type="ECO:0000313" key="6">
    <source>
        <dbReference type="EMBL" id="GMH78084.1"/>
    </source>
</evidence>
<dbReference type="InterPro" id="IPR032466">
    <property type="entry name" value="Metal_Hydrolase"/>
</dbReference>
<dbReference type="Proteomes" id="UP001162640">
    <property type="component" value="Unassembled WGS sequence"/>
</dbReference>
<evidence type="ECO:0000256" key="1">
    <source>
        <dbReference type="ARBA" id="ARBA00009275"/>
    </source>
</evidence>
<dbReference type="InterPro" id="IPR018228">
    <property type="entry name" value="DNase_TatD-rel_CS"/>
</dbReference>
<dbReference type="AlphaFoldDB" id="A0A9W7B175"/>
<dbReference type="Pfam" id="PF01026">
    <property type="entry name" value="TatD_DNase"/>
    <property type="match status" value="1"/>
</dbReference>
<organism evidence="6 7">
    <name type="scientific">Triparma laevis f. inornata</name>
    <dbReference type="NCBI Taxonomy" id="1714386"/>
    <lineage>
        <taxon>Eukaryota</taxon>
        <taxon>Sar</taxon>
        <taxon>Stramenopiles</taxon>
        <taxon>Ochrophyta</taxon>
        <taxon>Bolidophyceae</taxon>
        <taxon>Parmales</taxon>
        <taxon>Triparmaceae</taxon>
        <taxon>Triparma</taxon>
    </lineage>
</organism>
<evidence type="ECO:0000256" key="4">
    <source>
        <dbReference type="ARBA" id="ARBA00022801"/>
    </source>
</evidence>
<dbReference type="PIRSF" id="PIRSF005902">
    <property type="entry name" value="DNase_TatD"/>
    <property type="match status" value="1"/>
</dbReference>
<comment type="similarity">
    <text evidence="1">Belongs to the metallo-dependent hydrolases superfamily. TatD-type hydrolase family.</text>
</comment>
<proteinExistence type="inferred from homology"/>
<comment type="caution">
    <text evidence="6">The sequence shown here is derived from an EMBL/GenBank/DDBJ whole genome shotgun (WGS) entry which is preliminary data.</text>
</comment>
<keyword evidence="3 5" id="KW-0479">Metal-binding</keyword>
<evidence type="ECO:0000313" key="7">
    <source>
        <dbReference type="Proteomes" id="UP001162640"/>
    </source>
</evidence>
<sequence>MSSLSATTSSTFDSTKYIDIGANLLDTKFLGEYNGSTKHPSDIDTVLSRSLAGYPKSDGSLNYNAVCERIIITSGTFEECKASIEFCKEINAKTGLQSTSTTAGFHPTRSAEYIDSIDLLNFIKDNIEYLTAFGELGLDYDRLQFADKEAQHLSLNKQLNVIKQLKEEFGIRKPLFIHNRNCGDDLYDILKTFKESNSGDLSGVVHSFDDSIELATKYLNLGLYIGLNGCSFRTEDNLSVIKEIPLERILLETDSPWCDLRQTHAGFKYVQTKFESVKEKKWKEGCYVKNRMEPSLIGQVAECLAGVKGEEVEVVRRVCGENTMNLFFS</sequence>
<protein>
    <submittedName>
        <fullName evidence="6">Uncharacterized protein</fullName>
    </submittedName>
</protein>
<reference evidence="7" key="1">
    <citation type="journal article" date="2023" name="Commun. Biol.">
        <title>Genome analysis of Parmales, the sister group of diatoms, reveals the evolutionary specialization of diatoms from phago-mixotrophs to photoautotrophs.</title>
        <authorList>
            <person name="Ban H."/>
            <person name="Sato S."/>
            <person name="Yoshikawa S."/>
            <person name="Yamada K."/>
            <person name="Nakamura Y."/>
            <person name="Ichinomiya M."/>
            <person name="Sato N."/>
            <person name="Blanc-Mathieu R."/>
            <person name="Endo H."/>
            <person name="Kuwata A."/>
            <person name="Ogata H."/>
        </authorList>
    </citation>
    <scope>NUCLEOTIDE SEQUENCE [LARGE SCALE GENOMIC DNA]</scope>
</reference>
<keyword evidence="4" id="KW-0378">Hydrolase</keyword>
<dbReference type="EMBL" id="BLQM01000244">
    <property type="protein sequence ID" value="GMH78084.1"/>
    <property type="molecule type" value="Genomic_DNA"/>
</dbReference>
<feature type="binding site" evidence="5">
    <location>
        <position position="206"/>
    </location>
    <ligand>
        <name>a divalent metal cation</name>
        <dbReference type="ChEBI" id="CHEBI:60240"/>
        <label>2</label>
    </ligand>
</feature>
<dbReference type="PANTHER" id="PTHR10060">
    <property type="entry name" value="TATD FAMILY DEOXYRIBONUCLEASE"/>
    <property type="match status" value="1"/>
</dbReference>
<dbReference type="CDD" id="cd01310">
    <property type="entry name" value="TatD_DNAse"/>
    <property type="match status" value="1"/>
</dbReference>
<gene>
    <name evidence="6" type="ORF">TL16_g07660</name>
</gene>
<feature type="binding site" evidence="5">
    <location>
        <position position="135"/>
    </location>
    <ligand>
        <name>a divalent metal cation</name>
        <dbReference type="ChEBI" id="CHEBI:60240"/>
        <label>1</label>
    </ligand>
</feature>
<dbReference type="GO" id="GO:0005829">
    <property type="term" value="C:cytosol"/>
    <property type="evidence" value="ECO:0007669"/>
    <property type="project" value="TreeGrafter"/>
</dbReference>
<evidence type="ECO:0000256" key="5">
    <source>
        <dbReference type="PIRSR" id="PIRSR005902-1"/>
    </source>
</evidence>
<dbReference type="GO" id="GO:0008296">
    <property type="term" value="F:3'-5'-DNA exonuclease activity"/>
    <property type="evidence" value="ECO:0007669"/>
    <property type="project" value="TreeGrafter"/>
</dbReference>
<dbReference type="InterPro" id="IPR001130">
    <property type="entry name" value="TatD-like"/>
</dbReference>
<evidence type="ECO:0000256" key="3">
    <source>
        <dbReference type="ARBA" id="ARBA00022723"/>
    </source>
</evidence>
<dbReference type="PANTHER" id="PTHR10060:SF15">
    <property type="entry name" value="DEOXYRIBONUCLEASE TATDN1"/>
    <property type="match status" value="1"/>
</dbReference>
<name>A0A9W7B175_9STRA</name>
<accession>A0A9W7B175</accession>
<keyword evidence="2" id="KW-0540">Nuclease</keyword>
<dbReference type="GO" id="GO:0046872">
    <property type="term" value="F:metal ion binding"/>
    <property type="evidence" value="ECO:0007669"/>
    <property type="project" value="UniProtKB-KW"/>
</dbReference>
<feature type="binding site" evidence="5">
    <location>
        <position position="254"/>
    </location>
    <ligand>
        <name>a divalent metal cation</name>
        <dbReference type="ChEBI" id="CHEBI:60240"/>
        <label>1</label>
    </ligand>
</feature>
<dbReference type="InterPro" id="IPR050891">
    <property type="entry name" value="TatD-type_Hydrolase"/>
</dbReference>
<evidence type="ECO:0000256" key="2">
    <source>
        <dbReference type="ARBA" id="ARBA00022722"/>
    </source>
</evidence>
<dbReference type="Gene3D" id="3.20.20.140">
    <property type="entry name" value="Metal-dependent hydrolases"/>
    <property type="match status" value="1"/>
</dbReference>
<dbReference type="PROSITE" id="PS01091">
    <property type="entry name" value="TATD_3"/>
    <property type="match status" value="1"/>
</dbReference>